<feature type="transmembrane region" description="Helical" evidence="2">
    <location>
        <begin position="281"/>
        <end position="301"/>
    </location>
</feature>
<comment type="caution">
    <text evidence="3">The sequence shown here is derived from an EMBL/GenBank/DDBJ whole genome shotgun (WGS) entry which is preliminary data.</text>
</comment>
<keyword evidence="2" id="KW-1133">Transmembrane helix</keyword>
<keyword evidence="2" id="KW-0472">Membrane</keyword>
<feature type="transmembrane region" description="Helical" evidence="2">
    <location>
        <begin position="373"/>
        <end position="390"/>
    </location>
</feature>
<feature type="transmembrane region" description="Helical" evidence="2">
    <location>
        <begin position="52"/>
        <end position="74"/>
    </location>
</feature>
<dbReference type="PANTHER" id="PTHR36840:SF1">
    <property type="entry name" value="BLL5714 PROTEIN"/>
    <property type="match status" value="1"/>
</dbReference>
<dbReference type="Proteomes" id="UP001589896">
    <property type="component" value="Unassembled WGS sequence"/>
</dbReference>
<gene>
    <name evidence="3" type="ORF">ACFFGH_30460</name>
</gene>
<keyword evidence="4" id="KW-1185">Reference proteome</keyword>
<accession>A0ABV6RYW5</accession>
<feature type="region of interest" description="Disordered" evidence="1">
    <location>
        <begin position="399"/>
        <end position="419"/>
    </location>
</feature>
<reference evidence="3 4" key="1">
    <citation type="submission" date="2024-09" db="EMBL/GenBank/DDBJ databases">
        <authorList>
            <person name="Sun Q."/>
            <person name="Mori K."/>
        </authorList>
    </citation>
    <scope>NUCLEOTIDE SEQUENCE [LARGE SCALE GENOMIC DNA]</scope>
    <source>
        <strain evidence="3 4">KCTC 23076</strain>
    </source>
</reference>
<dbReference type="InterPro" id="IPR010640">
    <property type="entry name" value="Low_temperature_requirement_A"/>
</dbReference>
<evidence type="ECO:0000256" key="2">
    <source>
        <dbReference type="SAM" id="Phobius"/>
    </source>
</evidence>
<feature type="compositionally biased region" description="Acidic residues" evidence="1">
    <location>
        <begin position="406"/>
        <end position="419"/>
    </location>
</feature>
<dbReference type="Pfam" id="PF06772">
    <property type="entry name" value="LtrA"/>
    <property type="match status" value="1"/>
</dbReference>
<name>A0ABV6RYW5_9GAMM</name>
<proteinExistence type="predicted"/>
<dbReference type="RefSeq" id="WP_386675940.1">
    <property type="nucleotide sequence ID" value="NZ_JBHLTG010000011.1"/>
</dbReference>
<dbReference type="EMBL" id="JBHLTG010000011">
    <property type="protein sequence ID" value="MFC0682175.1"/>
    <property type="molecule type" value="Genomic_DNA"/>
</dbReference>
<dbReference type="PANTHER" id="PTHR36840">
    <property type="entry name" value="BLL5714 PROTEIN"/>
    <property type="match status" value="1"/>
</dbReference>
<keyword evidence="2" id="KW-0812">Transmembrane</keyword>
<feature type="transmembrane region" description="Helical" evidence="2">
    <location>
        <begin position="116"/>
        <end position="136"/>
    </location>
</feature>
<feature type="transmembrane region" description="Helical" evidence="2">
    <location>
        <begin position="86"/>
        <end position="104"/>
    </location>
</feature>
<evidence type="ECO:0000256" key="1">
    <source>
        <dbReference type="SAM" id="MobiDB-lite"/>
    </source>
</evidence>
<protein>
    <submittedName>
        <fullName evidence="3">Low temperature requirement protein A</fullName>
    </submittedName>
</protein>
<feature type="transmembrane region" description="Helical" evidence="2">
    <location>
        <begin position="349"/>
        <end position="367"/>
    </location>
</feature>
<feature type="transmembrane region" description="Helical" evidence="2">
    <location>
        <begin position="242"/>
        <end position="261"/>
    </location>
</feature>
<organism evidence="3 4">
    <name type="scientific">Lysobacter korlensis</name>
    <dbReference type="NCBI Taxonomy" id="553636"/>
    <lineage>
        <taxon>Bacteria</taxon>
        <taxon>Pseudomonadati</taxon>
        <taxon>Pseudomonadota</taxon>
        <taxon>Gammaproteobacteria</taxon>
        <taxon>Lysobacterales</taxon>
        <taxon>Lysobacteraceae</taxon>
        <taxon>Lysobacter</taxon>
    </lineage>
</organism>
<sequence>MQIGLRTDVSRAATKGGESASFVELFFDLVFVLAVTQVAHALVVSIEDGEPVLGLLHAAVLLLALWWVWVYTAWITNWLNPETGPIRGMLLVLMLVGLLMSTSIPEAFDGRGLLFALAYVAMQMGRTLFAAFAMARHNPGGASNLRRLTVWFGISGVFWIVGGVLEDPTVRLGLWALAVGIEYAAASLRYKLPWFEDSDADVWDLASGHLAERTALFMIIAIGESLLVTGRFFAEHEITPEAVGGFLAAFTGAILLWLVYFNRAERRGRKFMEDSDEPVQVARYSYTYVHVVLVFGVVLVAVADELVLAHPLEATDGLTPLLVYAAPAIYLLGNLWFKKSTGTFPLASHLVGILPLTALAVLVPLAWPTSSPLLHTWVANALLLGVLLFEEVGVRQARRRTHGTDEKEDELELEEPPGE</sequence>
<evidence type="ECO:0000313" key="3">
    <source>
        <dbReference type="EMBL" id="MFC0682175.1"/>
    </source>
</evidence>
<feature type="transmembrane region" description="Helical" evidence="2">
    <location>
        <begin position="148"/>
        <end position="166"/>
    </location>
</feature>
<evidence type="ECO:0000313" key="4">
    <source>
        <dbReference type="Proteomes" id="UP001589896"/>
    </source>
</evidence>
<feature type="transmembrane region" description="Helical" evidence="2">
    <location>
        <begin position="321"/>
        <end position="337"/>
    </location>
</feature>
<feature type="transmembrane region" description="Helical" evidence="2">
    <location>
        <begin position="21"/>
        <end position="46"/>
    </location>
</feature>